<sequence>MCENHSALYQIYCSPFEVYCISSNRSCPSNSSHIQIVAPSVLALL</sequence>
<evidence type="ECO:0000313" key="1">
    <source>
        <dbReference type="EnsemblMetazoa" id="Aqu2.1.40369_001"/>
    </source>
</evidence>
<reference evidence="1" key="1">
    <citation type="submission" date="2017-05" db="UniProtKB">
        <authorList>
            <consortium name="EnsemblMetazoa"/>
        </authorList>
    </citation>
    <scope>IDENTIFICATION</scope>
</reference>
<protein>
    <submittedName>
        <fullName evidence="1">Uncharacterized protein</fullName>
    </submittedName>
</protein>
<dbReference type="InParanoid" id="A0A1X7VKD1"/>
<dbReference type="EnsemblMetazoa" id="Aqu2.1.40369_001">
    <property type="protein sequence ID" value="Aqu2.1.40369_001"/>
    <property type="gene ID" value="Aqu2.1.40369"/>
</dbReference>
<accession>A0A1X7VKD1</accession>
<name>A0A1X7VKD1_AMPQE</name>
<proteinExistence type="predicted"/>
<organism evidence="1">
    <name type="scientific">Amphimedon queenslandica</name>
    <name type="common">Sponge</name>
    <dbReference type="NCBI Taxonomy" id="400682"/>
    <lineage>
        <taxon>Eukaryota</taxon>
        <taxon>Metazoa</taxon>
        <taxon>Porifera</taxon>
        <taxon>Demospongiae</taxon>
        <taxon>Heteroscleromorpha</taxon>
        <taxon>Haplosclerida</taxon>
        <taxon>Niphatidae</taxon>
        <taxon>Amphimedon</taxon>
    </lineage>
</organism>
<dbReference type="AlphaFoldDB" id="A0A1X7VKD1"/>